<dbReference type="SUPFAM" id="SSF47031">
    <property type="entry name" value="Second domain of FERM"/>
    <property type="match status" value="1"/>
</dbReference>
<proteinExistence type="predicted"/>
<gene>
    <name evidence="2" type="ORF">D917_07730</name>
</gene>
<organism evidence="2 3">
    <name type="scientific">Trichinella nativa</name>
    <dbReference type="NCBI Taxonomy" id="6335"/>
    <lineage>
        <taxon>Eukaryota</taxon>
        <taxon>Metazoa</taxon>
        <taxon>Ecdysozoa</taxon>
        <taxon>Nematoda</taxon>
        <taxon>Enoplea</taxon>
        <taxon>Dorylaimia</taxon>
        <taxon>Trichinellida</taxon>
        <taxon>Trichinellidae</taxon>
        <taxon>Trichinella</taxon>
    </lineage>
</organism>
<sequence>MPVPEILKDEYRGLRGMPEVEAKVEYVKRCRDLKTYGVTFFLVK</sequence>
<dbReference type="AlphaFoldDB" id="A0A1Y3ESB8"/>
<dbReference type="Proteomes" id="UP000243006">
    <property type="component" value="Unassembled WGS sequence"/>
</dbReference>
<dbReference type="InterPro" id="IPR000299">
    <property type="entry name" value="FERM_domain"/>
</dbReference>
<dbReference type="InterPro" id="IPR019748">
    <property type="entry name" value="FERM_central"/>
</dbReference>
<dbReference type="Gene3D" id="1.20.80.10">
    <property type="match status" value="1"/>
</dbReference>
<dbReference type="InterPro" id="IPR035963">
    <property type="entry name" value="FERM_2"/>
</dbReference>
<comment type="caution">
    <text evidence="2">The sequence shown here is derived from an EMBL/GenBank/DDBJ whole genome shotgun (WGS) entry which is preliminary data.</text>
</comment>
<feature type="domain" description="FERM" evidence="1">
    <location>
        <begin position="1"/>
        <end position="44"/>
    </location>
</feature>
<reference evidence="2 3" key="1">
    <citation type="submission" date="2015-04" db="EMBL/GenBank/DDBJ databases">
        <title>Draft genome of the roundworm Trichinella nativa.</title>
        <authorList>
            <person name="Mitreva M."/>
        </authorList>
    </citation>
    <scope>NUCLEOTIDE SEQUENCE [LARGE SCALE GENOMIC DNA]</scope>
    <source>
        <strain evidence="2 3">ISS45</strain>
    </source>
</reference>
<name>A0A1Y3ESB8_9BILA</name>
<dbReference type="InterPro" id="IPR014352">
    <property type="entry name" value="FERM/acyl-CoA-bd_prot_sf"/>
</dbReference>
<feature type="non-terminal residue" evidence="2">
    <location>
        <position position="44"/>
    </location>
</feature>
<dbReference type="PROSITE" id="PS00661">
    <property type="entry name" value="FERM_2"/>
    <property type="match status" value="1"/>
</dbReference>
<evidence type="ECO:0000259" key="1">
    <source>
        <dbReference type="PROSITE" id="PS50057"/>
    </source>
</evidence>
<evidence type="ECO:0000313" key="3">
    <source>
        <dbReference type="Proteomes" id="UP000243006"/>
    </source>
</evidence>
<dbReference type="PROSITE" id="PS50057">
    <property type="entry name" value="FERM_3"/>
    <property type="match status" value="1"/>
</dbReference>
<protein>
    <recommendedName>
        <fullName evidence="1">FERM domain-containing protein</fullName>
    </recommendedName>
</protein>
<dbReference type="InterPro" id="IPR019747">
    <property type="entry name" value="FERM_CS"/>
</dbReference>
<dbReference type="EMBL" id="LVZM01006816">
    <property type="protein sequence ID" value="OUC46429.1"/>
    <property type="molecule type" value="Genomic_DNA"/>
</dbReference>
<evidence type="ECO:0000313" key="2">
    <source>
        <dbReference type="EMBL" id="OUC46429.1"/>
    </source>
</evidence>
<dbReference type="Pfam" id="PF00373">
    <property type="entry name" value="FERM_M"/>
    <property type="match status" value="1"/>
</dbReference>
<accession>A0A1Y3ESB8</accession>